<evidence type="ECO:0000313" key="2">
    <source>
        <dbReference type="Proteomes" id="UP000019804"/>
    </source>
</evidence>
<dbReference type="AlphaFoldDB" id="A0A017S671"/>
<sequence length="82" mass="9553">MELYKDLYPQVMDLLNVAHNKAPECKKAGVQYVAQGMFDHLHEKKLGDVMKSHISDEHYRLVEPYSNKIDDAFRRAAKAYQN</sequence>
<dbReference type="Proteomes" id="UP000019804">
    <property type="component" value="Unassembled WGS sequence"/>
</dbReference>
<dbReference type="GeneID" id="63694461"/>
<dbReference type="HOGENOM" id="CLU_2557898_0_0_1"/>
<accession>A0A017S671</accession>
<keyword evidence="2" id="KW-1185">Reference proteome</keyword>
<reference evidence="2" key="1">
    <citation type="journal article" date="2014" name="Nat. Commun.">
        <title>Genomic adaptations of the halophilic Dead Sea filamentous fungus Eurotium rubrum.</title>
        <authorList>
            <person name="Kis-Papo T."/>
            <person name="Weig A.R."/>
            <person name="Riley R."/>
            <person name="Persoh D."/>
            <person name="Salamov A."/>
            <person name="Sun H."/>
            <person name="Lipzen A."/>
            <person name="Wasser S.P."/>
            <person name="Rambold G."/>
            <person name="Grigoriev I.V."/>
            <person name="Nevo E."/>
        </authorList>
    </citation>
    <scope>NUCLEOTIDE SEQUENCE [LARGE SCALE GENOMIC DNA]</scope>
    <source>
        <strain evidence="2">CBS 135680</strain>
    </source>
</reference>
<proteinExistence type="predicted"/>
<protein>
    <submittedName>
        <fullName evidence="1">Uncharacterized protein</fullName>
    </submittedName>
</protein>
<organism evidence="1 2">
    <name type="scientific">Aspergillus ruber (strain CBS 135680)</name>
    <dbReference type="NCBI Taxonomy" id="1388766"/>
    <lineage>
        <taxon>Eukaryota</taxon>
        <taxon>Fungi</taxon>
        <taxon>Dikarya</taxon>
        <taxon>Ascomycota</taxon>
        <taxon>Pezizomycotina</taxon>
        <taxon>Eurotiomycetes</taxon>
        <taxon>Eurotiomycetidae</taxon>
        <taxon>Eurotiales</taxon>
        <taxon>Aspergillaceae</taxon>
        <taxon>Aspergillus</taxon>
        <taxon>Aspergillus subgen. Aspergillus</taxon>
    </lineage>
</organism>
<name>A0A017S671_ASPRC</name>
<evidence type="ECO:0000313" key="1">
    <source>
        <dbReference type="EMBL" id="EYE91650.1"/>
    </source>
</evidence>
<dbReference type="OrthoDB" id="4441576at2759"/>
<dbReference type="RefSeq" id="XP_040635340.1">
    <property type="nucleotide sequence ID" value="XM_040779337.1"/>
</dbReference>
<gene>
    <name evidence="1" type="ORF">EURHEDRAFT_380796</name>
</gene>
<dbReference type="EMBL" id="KK088442">
    <property type="protein sequence ID" value="EYE91650.1"/>
    <property type="molecule type" value="Genomic_DNA"/>
</dbReference>